<dbReference type="RefSeq" id="WP_344188560.1">
    <property type="nucleotide sequence ID" value="NZ_BAAAND010000002.1"/>
</dbReference>
<name>A0ABP4P1Z2_9ACTN</name>
<dbReference type="PANTHER" id="PTHR47506:SF3">
    <property type="entry name" value="HTH-TYPE TRANSCRIPTIONAL REGULATOR LMRA"/>
    <property type="match status" value="1"/>
</dbReference>
<dbReference type="Gene3D" id="1.10.357.10">
    <property type="entry name" value="Tetracycline Repressor, domain 2"/>
    <property type="match status" value="1"/>
</dbReference>
<evidence type="ECO:0000256" key="1">
    <source>
        <dbReference type="ARBA" id="ARBA00023015"/>
    </source>
</evidence>
<dbReference type="EMBL" id="BAAAND010000002">
    <property type="protein sequence ID" value="GAA1572249.1"/>
    <property type="molecule type" value="Genomic_DNA"/>
</dbReference>
<dbReference type="Proteomes" id="UP001500190">
    <property type="component" value="Unassembled WGS sequence"/>
</dbReference>
<dbReference type="Pfam" id="PF16925">
    <property type="entry name" value="TetR_C_13"/>
    <property type="match status" value="1"/>
</dbReference>
<evidence type="ECO:0000256" key="4">
    <source>
        <dbReference type="PROSITE-ProRule" id="PRU00335"/>
    </source>
</evidence>
<keyword evidence="3" id="KW-0804">Transcription</keyword>
<dbReference type="InterPro" id="IPR011075">
    <property type="entry name" value="TetR_C"/>
</dbReference>
<dbReference type="InterPro" id="IPR001647">
    <property type="entry name" value="HTH_TetR"/>
</dbReference>
<evidence type="ECO:0000256" key="3">
    <source>
        <dbReference type="ARBA" id="ARBA00023163"/>
    </source>
</evidence>
<organism evidence="6 7">
    <name type="scientific">Kribbella karoonensis</name>
    <dbReference type="NCBI Taxonomy" id="324851"/>
    <lineage>
        <taxon>Bacteria</taxon>
        <taxon>Bacillati</taxon>
        <taxon>Actinomycetota</taxon>
        <taxon>Actinomycetes</taxon>
        <taxon>Propionibacteriales</taxon>
        <taxon>Kribbellaceae</taxon>
        <taxon>Kribbella</taxon>
    </lineage>
</organism>
<evidence type="ECO:0000313" key="7">
    <source>
        <dbReference type="Proteomes" id="UP001500190"/>
    </source>
</evidence>
<keyword evidence="7" id="KW-1185">Reference proteome</keyword>
<protein>
    <submittedName>
        <fullName evidence="6">TetR/AcrR family transcriptional regulator</fullName>
    </submittedName>
</protein>
<dbReference type="SUPFAM" id="SSF46689">
    <property type="entry name" value="Homeodomain-like"/>
    <property type="match status" value="1"/>
</dbReference>
<feature type="DNA-binding region" description="H-T-H motif" evidence="4">
    <location>
        <begin position="24"/>
        <end position="43"/>
    </location>
</feature>
<dbReference type="PROSITE" id="PS50977">
    <property type="entry name" value="HTH_TETR_2"/>
    <property type="match status" value="1"/>
</dbReference>
<dbReference type="InterPro" id="IPR009057">
    <property type="entry name" value="Homeodomain-like_sf"/>
</dbReference>
<dbReference type="PRINTS" id="PR00455">
    <property type="entry name" value="HTHTETR"/>
</dbReference>
<evidence type="ECO:0000259" key="5">
    <source>
        <dbReference type="PROSITE" id="PS50977"/>
    </source>
</evidence>
<dbReference type="InterPro" id="IPR036271">
    <property type="entry name" value="Tet_transcr_reg_TetR-rel_C_sf"/>
</dbReference>
<keyword evidence="1" id="KW-0805">Transcription regulation</keyword>
<accession>A0ABP4P1Z2</accession>
<feature type="domain" description="HTH tetR-type" evidence="5">
    <location>
        <begin position="1"/>
        <end position="61"/>
    </location>
</feature>
<keyword evidence="2 4" id="KW-0238">DNA-binding</keyword>
<dbReference type="SUPFAM" id="SSF48498">
    <property type="entry name" value="Tetracyclin repressor-like, C-terminal domain"/>
    <property type="match status" value="1"/>
</dbReference>
<evidence type="ECO:0000256" key="2">
    <source>
        <dbReference type="ARBA" id="ARBA00023125"/>
    </source>
</evidence>
<evidence type="ECO:0000313" key="6">
    <source>
        <dbReference type="EMBL" id="GAA1572249.1"/>
    </source>
</evidence>
<comment type="caution">
    <text evidence="6">The sequence shown here is derived from an EMBL/GenBank/DDBJ whole genome shotgun (WGS) entry which is preliminary data.</text>
</comment>
<dbReference type="Pfam" id="PF00440">
    <property type="entry name" value="TetR_N"/>
    <property type="match status" value="1"/>
</dbReference>
<dbReference type="PANTHER" id="PTHR47506">
    <property type="entry name" value="TRANSCRIPTIONAL REGULATORY PROTEIN"/>
    <property type="match status" value="1"/>
</dbReference>
<gene>
    <name evidence="6" type="ORF">GCM10009742_13760</name>
</gene>
<reference evidence="7" key="1">
    <citation type="journal article" date="2019" name="Int. J. Syst. Evol. Microbiol.">
        <title>The Global Catalogue of Microorganisms (GCM) 10K type strain sequencing project: providing services to taxonomists for standard genome sequencing and annotation.</title>
        <authorList>
            <consortium name="The Broad Institute Genomics Platform"/>
            <consortium name="The Broad Institute Genome Sequencing Center for Infectious Disease"/>
            <person name="Wu L."/>
            <person name="Ma J."/>
        </authorList>
    </citation>
    <scope>NUCLEOTIDE SEQUENCE [LARGE SCALE GENOMIC DNA]</scope>
    <source>
        <strain evidence="7">JCM 14304</strain>
    </source>
</reference>
<sequence>METVERLIRSAQDLLWERGYVGTSPKAVQRLADAGQGSMYHHFAGKADLAKVAIERSGAELREVAEGQLGRDGTAGSRIEGYLTREREVLKGCRIGRLAADPEVVADPVLRTPVAETFAWLRQRLAEVVAEGKRDGEYPESLDPERTAATIAAVLQGGYVLARAADSREPFDLAVKGLIDLLEAK</sequence>
<proteinExistence type="predicted"/>